<dbReference type="InterPro" id="IPR023214">
    <property type="entry name" value="HAD_sf"/>
</dbReference>
<reference evidence="3 4" key="1">
    <citation type="submission" date="2019-03" db="EMBL/GenBank/DDBJ databases">
        <title>Luteimonas zhaokaii sp.nov., isolated from the rectal contents of Plateau pika in Yushu, Qinghai Province, China.</title>
        <authorList>
            <person name="Zhang G."/>
        </authorList>
    </citation>
    <scope>NUCLEOTIDE SEQUENCE [LARGE SCALE GENOMIC DNA]</scope>
    <source>
        <strain evidence="3 4">B9</strain>
    </source>
</reference>
<comment type="cofactor">
    <cofactor evidence="2">
        <name>Mg(2+)</name>
        <dbReference type="ChEBI" id="CHEBI:18420"/>
    </cofactor>
</comment>
<comment type="pathway">
    <text evidence="2">Glycan biosynthesis; trehalose biosynthesis.</text>
</comment>
<dbReference type="PANTHER" id="PTHR43768">
    <property type="entry name" value="TREHALOSE 6-PHOSPHATE PHOSPHATASE"/>
    <property type="match status" value="1"/>
</dbReference>
<evidence type="ECO:0000256" key="2">
    <source>
        <dbReference type="RuleBase" id="RU361117"/>
    </source>
</evidence>
<comment type="similarity">
    <text evidence="2">Belongs to the trehalose phosphatase family.</text>
</comment>
<keyword evidence="2" id="KW-0479">Metal-binding</keyword>
<keyword evidence="2" id="KW-0460">Magnesium</keyword>
<dbReference type="InterPro" id="IPR044651">
    <property type="entry name" value="OTSB-like"/>
</dbReference>
<evidence type="ECO:0000313" key="3">
    <source>
        <dbReference type="EMBL" id="TDK22525.1"/>
    </source>
</evidence>
<evidence type="ECO:0000313" key="4">
    <source>
        <dbReference type="Proteomes" id="UP000294796"/>
    </source>
</evidence>
<evidence type="ECO:0000256" key="1">
    <source>
        <dbReference type="ARBA" id="ARBA00022801"/>
    </source>
</evidence>
<dbReference type="EC" id="3.1.3.12" evidence="2"/>
<dbReference type="Proteomes" id="UP000294796">
    <property type="component" value="Unassembled WGS sequence"/>
</dbReference>
<dbReference type="AlphaFoldDB" id="A0A4V3ALF6"/>
<proteinExistence type="inferred from homology"/>
<keyword evidence="4" id="KW-1185">Reference proteome</keyword>
<dbReference type="InterPro" id="IPR036412">
    <property type="entry name" value="HAD-like_sf"/>
</dbReference>
<keyword evidence="1 2" id="KW-0378">Hydrolase</keyword>
<dbReference type="UniPathway" id="UPA00299"/>
<organism evidence="3 4">
    <name type="scientific">Luteimonas aestuarii</name>
    <dbReference type="NCBI Taxonomy" id="453837"/>
    <lineage>
        <taxon>Bacteria</taxon>
        <taxon>Pseudomonadati</taxon>
        <taxon>Pseudomonadota</taxon>
        <taxon>Gammaproteobacteria</taxon>
        <taxon>Lysobacterales</taxon>
        <taxon>Lysobacteraceae</taxon>
        <taxon>Luteimonas</taxon>
    </lineage>
</organism>
<dbReference type="NCBIfam" id="TIGR00685">
    <property type="entry name" value="T6PP"/>
    <property type="match status" value="1"/>
</dbReference>
<dbReference type="Gene3D" id="3.30.70.1020">
    <property type="entry name" value="Trehalose-6-phosphate phosphatase related protein, domain 2"/>
    <property type="match status" value="1"/>
</dbReference>
<comment type="function">
    <text evidence="2">Removes the phosphate from trehalose 6-phosphate to produce free trehalose.</text>
</comment>
<name>A0A4V3ALF6_9GAMM</name>
<protein>
    <recommendedName>
        <fullName evidence="2">Trehalose 6-phosphate phosphatase</fullName>
        <ecNumber evidence="2">3.1.3.12</ecNumber>
    </recommendedName>
</protein>
<dbReference type="PANTHER" id="PTHR43768:SF3">
    <property type="entry name" value="TREHALOSE 6-PHOSPHATE PHOSPHATASE"/>
    <property type="match status" value="1"/>
</dbReference>
<dbReference type="Pfam" id="PF02358">
    <property type="entry name" value="Trehalose_PPase"/>
    <property type="match status" value="1"/>
</dbReference>
<dbReference type="SUPFAM" id="SSF56784">
    <property type="entry name" value="HAD-like"/>
    <property type="match status" value="1"/>
</dbReference>
<gene>
    <name evidence="3" type="primary">otsB</name>
    <name evidence="3" type="ORF">E2F46_13765</name>
</gene>
<dbReference type="CDD" id="cd01627">
    <property type="entry name" value="HAD_TPP"/>
    <property type="match status" value="1"/>
</dbReference>
<comment type="catalytic activity">
    <reaction evidence="2">
        <text>alpha,alpha-trehalose 6-phosphate + H2O = alpha,alpha-trehalose + phosphate</text>
        <dbReference type="Rhea" id="RHEA:23420"/>
        <dbReference type="ChEBI" id="CHEBI:15377"/>
        <dbReference type="ChEBI" id="CHEBI:16551"/>
        <dbReference type="ChEBI" id="CHEBI:43474"/>
        <dbReference type="ChEBI" id="CHEBI:58429"/>
        <dbReference type="EC" id="3.1.3.12"/>
    </reaction>
</comment>
<dbReference type="RefSeq" id="WP_133323046.1">
    <property type="nucleotide sequence ID" value="NZ_SMTF01000013.1"/>
</dbReference>
<sequence length="248" mass="25820">MPATAISLPSPPVPARDWALFLDVDGCLIEFTDDPDDAGVQPGVVDRLLALSGMLDGALALVSGRRIAMLDRMFAPALFPAAGLHGLERRLDADIVALAEEGGADMRGVVEDARQALAPFPGALVEDKGVALALHWRAAPEAAASAMAFAEGALARLSGYRLQPGDHVAELKPDAADKGTAIAAFLEHAPFRGRVPVFAGDDLTDEHGFEVVNARGGISILVGGRTDSVARHGLADPAAVRDWLGVAR</sequence>
<dbReference type="GO" id="GO:0004805">
    <property type="term" value="F:trehalose-phosphatase activity"/>
    <property type="evidence" value="ECO:0007669"/>
    <property type="project" value="UniProtKB-EC"/>
</dbReference>
<dbReference type="OrthoDB" id="9814913at2"/>
<dbReference type="Gene3D" id="3.40.50.1000">
    <property type="entry name" value="HAD superfamily/HAD-like"/>
    <property type="match status" value="1"/>
</dbReference>
<dbReference type="InterPro" id="IPR003337">
    <property type="entry name" value="Trehalose_PPase"/>
</dbReference>
<accession>A0A4V3ALF6</accession>
<dbReference type="GO" id="GO:0005992">
    <property type="term" value="P:trehalose biosynthetic process"/>
    <property type="evidence" value="ECO:0007669"/>
    <property type="project" value="UniProtKB-UniPathway"/>
</dbReference>
<dbReference type="EMBL" id="SMTF01000013">
    <property type="protein sequence ID" value="TDK22525.1"/>
    <property type="molecule type" value="Genomic_DNA"/>
</dbReference>
<comment type="caution">
    <text evidence="3">The sequence shown here is derived from an EMBL/GenBank/DDBJ whole genome shotgun (WGS) entry which is preliminary data.</text>
</comment>
<dbReference type="GO" id="GO:0046872">
    <property type="term" value="F:metal ion binding"/>
    <property type="evidence" value="ECO:0007669"/>
    <property type="project" value="UniProtKB-KW"/>
</dbReference>